<accession>A0A1Q9BVP0</accession>
<evidence type="ECO:0000256" key="1">
    <source>
        <dbReference type="SAM" id="MobiDB-lite"/>
    </source>
</evidence>
<feature type="compositionally biased region" description="Polar residues" evidence="1">
    <location>
        <begin position="142"/>
        <end position="151"/>
    </location>
</feature>
<evidence type="ECO:0000313" key="3">
    <source>
        <dbReference type="Proteomes" id="UP000186817"/>
    </source>
</evidence>
<feature type="region of interest" description="Disordered" evidence="1">
    <location>
        <begin position="139"/>
        <end position="184"/>
    </location>
</feature>
<dbReference type="AlphaFoldDB" id="A0A1Q9BVP0"/>
<evidence type="ECO:0000313" key="2">
    <source>
        <dbReference type="EMBL" id="OLP74768.1"/>
    </source>
</evidence>
<organism evidence="2 3">
    <name type="scientific">Symbiodinium microadriaticum</name>
    <name type="common">Dinoflagellate</name>
    <name type="synonym">Zooxanthella microadriatica</name>
    <dbReference type="NCBI Taxonomy" id="2951"/>
    <lineage>
        <taxon>Eukaryota</taxon>
        <taxon>Sar</taxon>
        <taxon>Alveolata</taxon>
        <taxon>Dinophyceae</taxon>
        <taxon>Suessiales</taxon>
        <taxon>Symbiodiniaceae</taxon>
        <taxon>Symbiodinium</taxon>
    </lineage>
</organism>
<sequence>MHSLANGTVKERAELLKRWVQSGENMQSCEHQIITSRKANINAKRKLSLISVKDRDCPGVVEETKYWVTTEESKTDTIDVGYEERMNIRATPTSANAYNILAGPLTPGMLERAKTSAPTPLSGDVLRAYDSYRDGLAAAGNPGSNAGQSAKSVAGSRRSGKSAPAKKIPLNEEHFRTDQDDDLKQDLDRYSKRLKGKAKGLINELKKR</sequence>
<reference evidence="2 3" key="1">
    <citation type="submission" date="2016-02" db="EMBL/GenBank/DDBJ databases">
        <title>Genome analysis of coral dinoflagellate symbionts highlights evolutionary adaptations to a symbiotic lifestyle.</title>
        <authorList>
            <person name="Aranda M."/>
            <person name="Li Y."/>
            <person name="Liew Y.J."/>
            <person name="Baumgarten S."/>
            <person name="Simakov O."/>
            <person name="Wilson M."/>
            <person name="Piel J."/>
            <person name="Ashoor H."/>
            <person name="Bougouffa S."/>
            <person name="Bajic V.B."/>
            <person name="Ryu T."/>
            <person name="Ravasi T."/>
            <person name="Bayer T."/>
            <person name="Micklem G."/>
            <person name="Kim H."/>
            <person name="Bhak J."/>
            <person name="Lajeunesse T.C."/>
            <person name="Voolstra C.R."/>
        </authorList>
    </citation>
    <scope>NUCLEOTIDE SEQUENCE [LARGE SCALE GENOMIC DNA]</scope>
    <source>
        <strain evidence="2 3">CCMP2467</strain>
    </source>
</reference>
<keyword evidence="3" id="KW-1185">Reference proteome</keyword>
<feature type="compositionally biased region" description="Basic and acidic residues" evidence="1">
    <location>
        <begin position="169"/>
        <end position="184"/>
    </location>
</feature>
<proteinExistence type="predicted"/>
<comment type="caution">
    <text evidence="2">The sequence shown here is derived from an EMBL/GenBank/DDBJ whole genome shotgun (WGS) entry which is preliminary data.</text>
</comment>
<dbReference type="Proteomes" id="UP000186817">
    <property type="component" value="Unassembled WGS sequence"/>
</dbReference>
<dbReference type="EMBL" id="LSRX01003232">
    <property type="protein sequence ID" value="OLP74768.1"/>
    <property type="molecule type" value="Genomic_DNA"/>
</dbReference>
<dbReference type="OrthoDB" id="431567at2759"/>
<name>A0A1Q9BVP0_SYMMI</name>
<protein>
    <submittedName>
        <fullName evidence="2">Uncharacterized protein</fullName>
    </submittedName>
</protein>
<gene>
    <name evidence="2" type="ORF">AK812_SmicGene45598</name>
</gene>